<gene>
    <name evidence="1" type="ORF">M9H77_00944</name>
</gene>
<name>A0ACC0C444_CATRO</name>
<dbReference type="EMBL" id="CM044701">
    <property type="protein sequence ID" value="KAI5679717.1"/>
    <property type="molecule type" value="Genomic_DNA"/>
</dbReference>
<evidence type="ECO:0000313" key="1">
    <source>
        <dbReference type="EMBL" id="KAI5679717.1"/>
    </source>
</evidence>
<dbReference type="Proteomes" id="UP001060085">
    <property type="component" value="Linkage Group LG01"/>
</dbReference>
<evidence type="ECO:0000313" key="2">
    <source>
        <dbReference type="Proteomes" id="UP001060085"/>
    </source>
</evidence>
<proteinExistence type="predicted"/>
<comment type="caution">
    <text evidence="1">The sequence shown here is derived from an EMBL/GenBank/DDBJ whole genome shotgun (WGS) entry which is preliminary data.</text>
</comment>
<reference evidence="2" key="1">
    <citation type="journal article" date="2023" name="Nat. Plants">
        <title>Single-cell RNA sequencing provides a high-resolution roadmap for understanding the multicellular compartmentation of specialized metabolism.</title>
        <authorList>
            <person name="Sun S."/>
            <person name="Shen X."/>
            <person name="Li Y."/>
            <person name="Li Y."/>
            <person name="Wang S."/>
            <person name="Li R."/>
            <person name="Zhang H."/>
            <person name="Shen G."/>
            <person name="Guo B."/>
            <person name="Wei J."/>
            <person name="Xu J."/>
            <person name="St-Pierre B."/>
            <person name="Chen S."/>
            <person name="Sun C."/>
        </authorList>
    </citation>
    <scope>NUCLEOTIDE SEQUENCE [LARGE SCALE GENOMIC DNA]</scope>
</reference>
<organism evidence="1 2">
    <name type="scientific">Catharanthus roseus</name>
    <name type="common">Madagascar periwinkle</name>
    <name type="synonym">Vinca rosea</name>
    <dbReference type="NCBI Taxonomy" id="4058"/>
    <lineage>
        <taxon>Eukaryota</taxon>
        <taxon>Viridiplantae</taxon>
        <taxon>Streptophyta</taxon>
        <taxon>Embryophyta</taxon>
        <taxon>Tracheophyta</taxon>
        <taxon>Spermatophyta</taxon>
        <taxon>Magnoliopsida</taxon>
        <taxon>eudicotyledons</taxon>
        <taxon>Gunneridae</taxon>
        <taxon>Pentapetalae</taxon>
        <taxon>asterids</taxon>
        <taxon>lamiids</taxon>
        <taxon>Gentianales</taxon>
        <taxon>Apocynaceae</taxon>
        <taxon>Rauvolfioideae</taxon>
        <taxon>Vinceae</taxon>
        <taxon>Catharanthinae</taxon>
        <taxon>Catharanthus</taxon>
    </lineage>
</organism>
<accession>A0ACC0C444</accession>
<protein>
    <submittedName>
        <fullName evidence="1">Uncharacterized protein</fullName>
    </submittedName>
</protein>
<keyword evidence="2" id="KW-1185">Reference proteome</keyword>
<sequence length="327" mass="37332">MAISTSNLNFDKICKEIHDSWKNPNQFIQILASLNQFECRKIRETYLNLYGEDPVLVLQKRGAFSSMAEKGLLMLMINSHERDAIVAKEAIHEQNDVNFRALIEIFTCRKSSHVLLIQQAYQARFKRQLDQDIINIEPSHPYQKILMALSASHKAHHQGDVSQHIAKCDARRLYQTGEGKAGAIDEAVVLEILCKRSIQQLKLAFSSYKHIYGHSYINSMENEYSGEFQDALRVTINCICNPSKYFAEALYGSLKGTTKDKDALIRVMVSRSEVDMDEIKRIFKNKYAIELKYAISESIPLSDYRELLLTLATKPSATSSSTFFFSP</sequence>